<keyword evidence="1" id="KW-0479">Metal-binding</keyword>
<dbReference type="GO" id="GO:0008270">
    <property type="term" value="F:zinc ion binding"/>
    <property type="evidence" value="ECO:0007669"/>
    <property type="project" value="UniProtKB-KW"/>
</dbReference>
<dbReference type="PANTHER" id="PTHR46927:SF3">
    <property type="entry name" value="THAP-TYPE DOMAIN-CONTAINING PROTEIN"/>
    <property type="match status" value="1"/>
</dbReference>
<gene>
    <name evidence="7" type="ORF">PoB_003876600</name>
</gene>
<sequence>MGRKCCVYVCTSKYASNPEKVTVYRFPKDNEQRKQWLRSIPNKLSEGEITDYIAVCALHFRPDTLLSIGGRYHYQVPLEPPSVFPNVPSSCRSTPQPKPRTTQSLSGFRTDVTIAGELKECRLKDTRINTYFFQILDQASLSSSDQRVFRTYLYGTRNRHGVINCPESDCDVTWPSSTQESVLLRLLCIPLDYTGEDERRVLTTGQPRIFIHVAQACALESYCPLQVGQPPASKALTHFNGCLELRNNTEEQTVNLAPGKDRRIKSKPPALRLATWNIRTMCPGLSKDLLKVDDSRKTTIISCELERLNIDMAALQYTRLPSNSSLGEKDYTYFWQRKRPEEHGVGSIVSQ</sequence>
<dbReference type="InterPro" id="IPR038441">
    <property type="entry name" value="THAP_Znf_sf"/>
</dbReference>
<dbReference type="GO" id="GO:0003677">
    <property type="term" value="F:DNA binding"/>
    <property type="evidence" value="ECO:0007669"/>
    <property type="project" value="UniProtKB-UniRule"/>
</dbReference>
<organism evidence="7 8">
    <name type="scientific">Plakobranchus ocellatus</name>
    <dbReference type="NCBI Taxonomy" id="259542"/>
    <lineage>
        <taxon>Eukaryota</taxon>
        <taxon>Metazoa</taxon>
        <taxon>Spiralia</taxon>
        <taxon>Lophotrochozoa</taxon>
        <taxon>Mollusca</taxon>
        <taxon>Gastropoda</taxon>
        <taxon>Heterobranchia</taxon>
        <taxon>Euthyneura</taxon>
        <taxon>Panpulmonata</taxon>
        <taxon>Sacoglossa</taxon>
        <taxon>Placobranchoidea</taxon>
        <taxon>Plakobranchidae</taxon>
        <taxon>Plakobranchus</taxon>
    </lineage>
</organism>
<evidence type="ECO:0000313" key="7">
    <source>
        <dbReference type="EMBL" id="GFO12261.1"/>
    </source>
</evidence>
<dbReference type="EMBL" id="BLXT01004391">
    <property type="protein sequence ID" value="GFO12261.1"/>
    <property type="molecule type" value="Genomic_DNA"/>
</dbReference>
<dbReference type="InterPro" id="IPR006612">
    <property type="entry name" value="THAP_Znf"/>
</dbReference>
<evidence type="ECO:0000256" key="4">
    <source>
        <dbReference type="ARBA" id="ARBA00023125"/>
    </source>
</evidence>
<evidence type="ECO:0000313" key="8">
    <source>
        <dbReference type="Proteomes" id="UP000735302"/>
    </source>
</evidence>
<dbReference type="AlphaFoldDB" id="A0AAV4AVT1"/>
<name>A0AAV4AVT1_9GAST</name>
<dbReference type="SUPFAM" id="SSF57716">
    <property type="entry name" value="Glucocorticoid receptor-like (DNA-binding domain)"/>
    <property type="match status" value="1"/>
</dbReference>
<keyword evidence="4 5" id="KW-0238">DNA-binding</keyword>
<evidence type="ECO:0000256" key="3">
    <source>
        <dbReference type="ARBA" id="ARBA00022833"/>
    </source>
</evidence>
<keyword evidence="8" id="KW-1185">Reference proteome</keyword>
<evidence type="ECO:0000256" key="2">
    <source>
        <dbReference type="ARBA" id="ARBA00022771"/>
    </source>
</evidence>
<protein>
    <recommendedName>
        <fullName evidence="6">THAP-type domain-containing protein</fullName>
    </recommendedName>
</protein>
<evidence type="ECO:0000256" key="1">
    <source>
        <dbReference type="ARBA" id="ARBA00022723"/>
    </source>
</evidence>
<accession>A0AAV4AVT1</accession>
<dbReference type="PROSITE" id="PS50950">
    <property type="entry name" value="ZF_THAP"/>
    <property type="match status" value="1"/>
</dbReference>
<dbReference type="Proteomes" id="UP000735302">
    <property type="component" value="Unassembled WGS sequence"/>
</dbReference>
<reference evidence="7 8" key="1">
    <citation type="journal article" date="2021" name="Elife">
        <title>Chloroplast acquisition without the gene transfer in kleptoplastic sea slugs, Plakobranchus ocellatus.</title>
        <authorList>
            <person name="Maeda T."/>
            <person name="Takahashi S."/>
            <person name="Yoshida T."/>
            <person name="Shimamura S."/>
            <person name="Takaki Y."/>
            <person name="Nagai Y."/>
            <person name="Toyoda A."/>
            <person name="Suzuki Y."/>
            <person name="Arimoto A."/>
            <person name="Ishii H."/>
            <person name="Satoh N."/>
            <person name="Nishiyama T."/>
            <person name="Hasebe M."/>
            <person name="Maruyama T."/>
            <person name="Minagawa J."/>
            <person name="Obokata J."/>
            <person name="Shigenobu S."/>
        </authorList>
    </citation>
    <scope>NUCLEOTIDE SEQUENCE [LARGE SCALE GENOMIC DNA]</scope>
</reference>
<keyword evidence="2 5" id="KW-0863">Zinc-finger</keyword>
<feature type="domain" description="THAP-type" evidence="6">
    <location>
        <begin position="1"/>
        <end position="84"/>
    </location>
</feature>
<keyword evidence="3" id="KW-0862">Zinc</keyword>
<dbReference type="Gene3D" id="6.20.210.20">
    <property type="entry name" value="THAP domain"/>
    <property type="match status" value="1"/>
</dbReference>
<proteinExistence type="predicted"/>
<dbReference type="InterPro" id="IPR052224">
    <property type="entry name" value="THAP_domain_protein"/>
</dbReference>
<dbReference type="Pfam" id="PF05485">
    <property type="entry name" value="THAP"/>
    <property type="match status" value="1"/>
</dbReference>
<evidence type="ECO:0000256" key="5">
    <source>
        <dbReference type="PROSITE-ProRule" id="PRU00309"/>
    </source>
</evidence>
<comment type="caution">
    <text evidence="7">The sequence shown here is derived from an EMBL/GenBank/DDBJ whole genome shotgun (WGS) entry which is preliminary data.</text>
</comment>
<evidence type="ECO:0000259" key="6">
    <source>
        <dbReference type="PROSITE" id="PS50950"/>
    </source>
</evidence>
<dbReference type="SMART" id="SM00980">
    <property type="entry name" value="THAP"/>
    <property type="match status" value="1"/>
</dbReference>
<dbReference type="PANTHER" id="PTHR46927">
    <property type="entry name" value="AGAP005574-PA"/>
    <property type="match status" value="1"/>
</dbReference>